<accession>A0A1A8NUC9</accession>
<comment type="similarity">
    <text evidence="2">Belongs to the nesprin family.</text>
</comment>
<dbReference type="Pfam" id="PF10541">
    <property type="entry name" value="KASH"/>
    <property type="match status" value="1"/>
</dbReference>
<dbReference type="InterPro" id="IPR057057">
    <property type="entry name" value="Spectrin_SYNE1"/>
</dbReference>
<proteinExistence type="inferred from homology"/>
<keyword evidence="10" id="KW-0539">Nucleus</keyword>
<reference evidence="15" key="2">
    <citation type="submission" date="2016-06" db="EMBL/GenBank/DDBJ databases">
        <title>The genome of a short-lived fish provides insights into sex chromosome evolution and the genetic control of aging.</title>
        <authorList>
            <person name="Reichwald K."/>
            <person name="Felder M."/>
            <person name="Petzold A."/>
            <person name="Koch P."/>
            <person name="Groth M."/>
            <person name="Platzer M."/>
        </authorList>
    </citation>
    <scope>NUCLEOTIDE SEQUENCE</scope>
    <source>
        <tissue evidence="15">Brain</tissue>
    </source>
</reference>
<feature type="region of interest" description="Disordered" evidence="13">
    <location>
        <begin position="964"/>
        <end position="1058"/>
    </location>
</feature>
<dbReference type="PROSITE" id="PS51049">
    <property type="entry name" value="KASH"/>
    <property type="match status" value="1"/>
</dbReference>
<evidence type="ECO:0000256" key="13">
    <source>
        <dbReference type="SAM" id="MobiDB-lite"/>
    </source>
</evidence>
<name>A0A1A8NUC9_9TELE</name>
<evidence type="ECO:0000256" key="5">
    <source>
        <dbReference type="ARBA" id="ARBA00022692"/>
    </source>
</evidence>
<dbReference type="SMART" id="SM00150">
    <property type="entry name" value="SPEC"/>
    <property type="match status" value="5"/>
</dbReference>
<dbReference type="EMBL" id="HAEH01003843">
    <property type="protein sequence ID" value="SBR72337.1"/>
    <property type="molecule type" value="Transcribed_RNA"/>
</dbReference>
<comment type="subcellular location">
    <subcellularLocation>
        <location evidence="1">Cytoplasm</location>
        <location evidence="1">Cytoskeleton</location>
    </subcellularLocation>
    <subcellularLocation>
        <location evidence="11">Nucleus outer membrane</location>
        <topology evidence="11">Single-pass type IV membrane protein</topology>
    </subcellularLocation>
</comment>
<feature type="topological domain" description="Cytoplasmic" evidence="12">
    <location>
        <begin position="1"/>
        <end position="1372"/>
    </location>
</feature>
<keyword evidence="9" id="KW-0206">Cytoskeleton</keyword>
<evidence type="ECO:0000256" key="2">
    <source>
        <dbReference type="ARBA" id="ARBA00008619"/>
    </source>
</evidence>
<dbReference type="CDD" id="cd00176">
    <property type="entry name" value="SPEC"/>
    <property type="match status" value="2"/>
</dbReference>
<gene>
    <name evidence="15" type="primary">Nfu_g_1_025129</name>
</gene>
<dbReference type="SUPFAM" id="SSF46966">
    <property type="entry name" value="Spectrin repeat"/>
    <property type="match status" value="6"/>
</dbReference>
<feature type="topological domain" description="Perinuclear space" evidence="12">
    <location>
        <begin position="1394"/>
        <end position="1423"/>
    </location>
</feature>
<dbReference type="GO" id="GO:0005640">
    <property type="term" value="C:nuclear outer membrane"/>
    <property type="evidence" value="ECO:0007669"/>
    <property type="project" value="UniProtKB-SubCell"/>
</dbReference>
<feature type="compositionally biased region" description="Low complexity" evidence="13">
    <location>
        <begin position="1017"/>
        <end position="1026"/>
    </location>
</feature>
<evidence type="ECO:0000256" key="6">
    <source>
        <dbReference type="ARBA" id="ARBA00022737"/>
    </source>
</evidence>
<evidence type="ECO:0000256" key="12">
    <source>
        <dbReference type="PROSITE-ProRule" id="PRU00385"/>
    </source>
</evidence>
<evidence type="ECO:0000256" key="7">
    <source>
        <dbReference type="ARBA" id="ARBA00022989"/>
    </source>
</evidence>
<dbReference type="SMART" id="SM01249">
    <property type="entry name" value="KASH"/>
    <property type="match status" value="1"/>
</dbReference>
<dbReference type="InterPro" id="IPR056887">
    <property type="entry name" value="SYNE1/2_dom"/>
</dbReference>
<keyword evidence="3" id="KW-0963">Cytoplasm</keyword>
<keyword evidence="8 12" id="KW-0472">Membrane</keyword>
<evidence type="ECO:0000256" key="1">
    <source>
        <dbReference type="ARBA" id="ARBA00004245"/>
    </source>
</evidence>
<dbReference type="InterPro" id="IPR012315">
    <property type="entry name" value="KASH"/>
</dbReference>
<feature type="domain" description="KASH" evidence="14">
    <location>
        <begin position="1364"/>
        <end position="1423"/>
    </location>
</feature>
<keyword evidence="6" id="KW-0677">Repeat</keyword>
<reference evidence="15" key="1">
    <citation type="submission" date="2016-05" db="EMBL/GenBank/DDBJ databases">
        <authorList>
            <person name="Lavstsen T."/>
            <person name="Jespersen J.S."/>
        </authorList>
    </citation>
    <scope>NUCLEOTIDE SEQUENCE</scope>
    <source>
        <tissue evidence="15">Brain</tissue>
    </source>
</reference>
<dbReference type="Pfam" id="PF25035">
    <property type="entry name" value="SYNE1"/>
    <property type="match status" value="1"/>
</dbReference>
<dbReference type="Pfam" id="PF00435">
    <property type="entry name" value="Spectrin"/>
    <property type="match status" value="1"/>
</dbReference>
<evidence type="ECO:0000256" key="10">
    <source>
        <dbReference type="ARBA" id="ARBA00023242"/>
    </source>
</evidence>
<keyword evidence="7" id="KW-1133">Transmembrane helix</keyword>
<feature type="region of interest" description="Disordered" evidence="13">
    <location>
        <begin position="1341"/>
        <end position="1360"/>
    </location>
</feature>
<feature type="compositionally biased region" description="Acidic residues" evidence="13">
    <location>
        <begin position="1002"/>
        <end position="1012"/>
    </location>
</feature>
<protein>
    <recommendedName>
        <fullName evidence="14">KASH domain-containing protein</fullName>
    </recommendedName>
</protein>
<dbReference type="FunFam" id="1.20.58.60:FF:000157">
    <property type="entry name" value="Nesprin-1 isoform 1"/>
    <property type="match status" value="1"/>
</dbReference>
<evidence type="ECO:0000313" key="15">
    <source>
        <dbReference type="EMBL" id="SBR72337.1"/>
    </source>
</evidence>
<dbReference type="InterPro" id="IPR018159">
    <property type="entry name" value="Spectrin/alpha-actinin"/>
</dbReference>
<dbReference type="PANTHER" id="PTHR14514:SF4">
    <property type="entry name" value="NESPRIN-2"/>
    <property type="match status" value="1"/>
</dbReference>
<evidence type="ECO:0000256" key="4">
    <source>
        <dbReference type="ARBA" id="ARBA00022553"/>
    </source>
</evidence>
<dbReference type="InterPro" id="IPR002017">
    <property type="entry name" value="Spectrin_repeat"/>
</dbReference>
<evidence type="ECO:0000256" key="3">
    <source>
        <dbReference type="ARBA" id="ARBA00022490"/>
    </source>
</evidence>
<evidence type="ECO:0000256" key="11">
    <source>
        <dbReference type="ARBA" id="ARBA00046312"/>
    </source>
</evidence>
<evidence type="ECO:0000256" key="8">
    <source>
        <dbReference type="ARBA" id="ARBA00023136"/>
    </source>
</evidence>
<evidence type="ECO:0000259" key="14">
    <source>
        <dbReference type="PROSITE" id="PS51049"/>
    </source>
</evidence>
<dbReference type="Pfam" id="PF25034">
    <property type="entry name" value="Spectrin_SYNE1"/>
    <property type="match status" value="1"/>
</dbReference>
<dbReference type="PANTHER" id="PTHR14514">
    <property type="entry name" value="PKA ANCHORING PROTEIN"/>
    <property type="match status" value="1"/>
</dbReference>
<keyword evidence="4" id="KW-0597">Phosphoprotein</keyword>
<keyword evidence="5 12" id="KW-0812">Transmembrane</keyword>
<evidence type="ECO:0000256" key="9">
    <source>
        <dbReference type="ARBA" id="ARBA00023212"/>
    </source>
</evidence>
<dbReference type="Gene3D" id="1.20.58.60">
    <property type="match status" value="5"/>
</dbReference>
<organism evidence="15">
    <name type="scientific">Nothobranchius rachovii</name>
    <name type="common">bluefin notho</name>
    <dbReference type="NCBI Taxonomy" id="451742"/>
    <lineage>
        <taxon>Eukaryota</taxon>
        <taxon>Metazoa</taxon>
        <taxon>Chordata</taxon>
        <taxon>Craniata</taxon>
        <taxon>Vertebrata</taxon>
        <taxon>Euteleostomi</taxon>
        <taxon>Actinopterygii</taxon>
        <taxon>Neopterygii</taxon>
        <taxon>Teleostei</taxon>
        <taxon>Neoteleostei</taxon>
        <taxon>Acanthomorphata</taxon>
        <taxon>Ovalentaria</taxon>
        <taxon>Atherinomorphae</taxon>
        <taxon>Cyprinodontiformes</taxon>
        <taxon>Nothobranchiidae</taxon>
        <taxon>Nothobranchius</taxon>
    </lineage>
</organism>
<sequence>MEGLCENLWGVLISLDPSTSSAHGGEDQDDPQLKLLKQECLSAQLVTLTELVGELESEIRPVHLTEDPDAHRCLTGLQDCLHSVQLVLMSSHKHPGLQNQHQELSSNLLLLLDQCETGPNDLFLSLKNAPSLEDALSRHLRNGSGEKLQLQNASQSLLRGMARLLQLGDECLIERQMGPVPNRSRLQAALCRHQKLLQVLRSQLAFLQYLFQHEPDGLQGQEDEWMQLEVRAKARQQQALEQEVASEKRIQEWICWESLCARLGRVLDESETIISRGEPEGDDDDDDDDEESIQCRLDTCELTLLRMDQSRVLRGEFLDQRELLQAEPWFLVSLDASCSQMTSDLSQIQDRLQQGLLVLQPPLKLLSELENWLKKVKSEINRERVVRLILEQMWARCQGAMSSIQSQLDAVRQQLTGRPGGSEEETLIQETALSLQRLATGLEELATMKTDLSQYVAASDSALLEQQLEQLHCQWEELCMKVSLRRQEIADRLNAWTIFNDKNKEFCDWLTQMENKVCQSGDLSIEERVEKLKKDCMEEINLFSENKSHLMQLGEQLLLASDEAKQGQVRGSLQEVSQRWHNLFHHVESRVKKLKETLATVQQLDKNMSNLRSWLSRVEAELSRPITYSVCHEQEIQRRLAEHQELQRDIEQHTQGVASVLSLCDVLLRDEDAAGGSEAEGDSLQETSRSLDQRWRTICAMALDRRLWIEETWTLWCRFLNDYSRFEDWLKMAERTAANPNSADVLFSVAKEELKKFESLQRQVHERLTQLELVNNQYRRLARENRTDRASHLKAMVSEGNRRWDTLHHRVTAILHRLKYFTSQREEFESTRESMLVWLTELDLQLTNVEHFSESDVHQKIQQLNSFQKEITLNTERIDSLIVFGEGLIQKSSPQDAALIEDELEELHSYCQEVFSRLVRFHQRLSQPRMITEEPELTFALETSLELIERPWLGRSQGSLPATPTHLLNSPLERSGQETPVSVDSLPLEWDHTVDVGGSSHEDDEEEEEQEEGTYFSALSVSSGSRSLHDYPIWRSPEDPEDQVDSKGHPETTPTLTSTPLKQSYLCLTSQCSGSIENIKRASLILDDEQQQQEMGLTGLSAADRQSGVIERWELLRARSRCGQQEEPQQLTVGLDDITSWLEIVIPELDRLLQSDPVTSIEDMEGRAKELKELEKQFSHHKSIMLTANLQARDCPDLQEKLVGMNRGWSRACTGLQQWDSSLRRKLTRCQEFHEQLHSLLLWLAHAESRCRGVDVNLTGASVGALQRHTTTLNELQEELCIRRTQHSSLQALWSQLQPEAAADSDEAQEKIHVTGKKLKQLVKQVDLDLHVLQQRLDSAADMPQEASQKGSTQRELKASSPPPSFFYRLLRAVFPLQLLFLLLLLLPCLIPLSESDHSCTVTNNFGRSFYPMLHYINGPPPT</sequence>